<sequence>MNRVQKEKYELGMLGHCFRPVHYTIHRQFAREHARIQEFRDLDEEEREERRYQRHLNKEFVNAIAHITTNIEAHLQRVESQKRADKINASVTNCAKVWRSKARANLLKKFGETSKSAKIQAAIQKIKDCKQEEAAALEAFENARARRERAEEEYRTLLNKD</sequence>
<name>A0ABP1QP44_9HEXA</name>
<dbReference type="Proteomes" id="UP001642540">
    <property type="component" value="Unassembled WGS sequence"/>
</dbReference>
<protein>
    <submittedName>
        <fullName evidence="2">Uncharacterized protein</fullName>
    </submittedName>
</protein>
<dbReference type="EMBL" id="CAXLJM020000036">
    <property type="protein sequence ID" value="CAL8105681.1"/>
    <property type="molecule type" value="Genomic_DNA"/>
</dbReference>
<comment type="caution">
    <text evidence="2">The sequence shown here is derived from an EMBL/GenBank/DDBJ whole genome shotgun (WGS) entry which is preliminary data.</text>
</comment>
<keyword evidence="3" id="KW-1185">Reference proteome</keyword>
<keyword evidence="1" id="KW-0175">Coiled coil</keyword>
<evidence type="ECO:0000256" key="1">
    <source>
        <dbReference type="SAM" id="Coils"/>
    </source>
</evidence>
<evidence type="ECO:0000313" key="3">
    <source>
        <dbReference type="Proteomes" id="UP001642540"/>
    </source>
</evidence>
<evidence type="ECO:0000313" key="2">
    <source>
        <dbReference type="EMBL" id="CAL8105681.1"/>
    </source>
</evidence>
<feature type="coiled-coil region" evidence="1">
    <location>
        <begin position="133"/>
        <end position="160"/>
    </location>
</feature>
<reference evidence="2 3" key="1">
    <citation type="submission" date="2024-08" db="EMBL/GenBank/DDBJ databases">
        <authorList>
            <person name="Cucini C."/>
            <person name="Frati F."/>
        </authorList>
    </citation>
    <scope>NUCLEOTIDE SEQUENCE [LARGE SCALE GENOMIC DNA]</scope>
</reference>
<gene>
    <name evidence="2" type="ORF">ODALV1_LOCUS12150</name>
</gene>
<organism evidence="2 3">
    <name type="scientific">Orchesella dallaii</name>
    <dbReference type="NCBI Taxonomy" id="48710"/>
    <lineage>
        <taxon>Eukaryota</taxon>
        <taxon>Metazoa</taxon>
        <taxon>Ecdysozoa</taxon>
        <taxon>Arthropoda</taxon>
        <taxon>Hexapoda</taxon>
        <taxon>Collembola</taxon>
        <taxon>Entomobryomorpha</taxon>
        <taxon>Entomobryoidea</taxon>
        <taxon>Orchesellidae</taxon>
        <taxon>Orchesellinae</taxon>
        <taxon>Orchesella</taxon>
    </lineage>
</organism>
<accession>A0ABP1QP44</accession>
<proteinExistence type="predicted"/>